<feature type="transmembrane region" description="Helical" evidence="2">
    <location>
        <begin position="90"/>
        <end position="113"/>
    </location>
</feature>
<dbReference type="PANTHER" id="PTHR36435:SF1">
    <property type="entry name" value="CAAX AMINO TERMINAL PROTEASE FAMILY PROTEIN"/>
    <property type="match status" value="1"/>
</dbReference>
<keyword evidence="4" id="KW-0378">Hydrolase</keyword>
<feature type="transmembrane region" description="Helical" evidence="2">
    <location>
        <begin position="12"/>
        <end position="35"/>
    </location>
</feature>
<accession>A0ABS6T9C9</accession>
<feature type="transmembrane region" description="Helical" evidence="2">
    <location>
        <begin position="189"/>
        <end position="206"/>
    </location>
</feature>
<keyword evidence="4" id="KW-0645">Protease</keyword>
<name>A0ABS6T9C9_9ENTE</name>
<dbReference type="Proteomes" id="UP000774130">
    <property type="component" value="Unassembled WGS sequence"/>
</dbReference>
<dbReference type="GO" id="GO:0008237">
    <property type="term" value="F:metallopeptidase activity"/>
    <property type="evidence" value="ECO:0007669"/>
    <property type="project" value="UniProtKB-KW"/>
</dbReference>
<evidence type="ECO:0000313" key="5">
    <source>
        <dbReference type="Proteomes" id="UP000774130"/>
    </source>
</evidence>
<evidence type="ECO:0000256" key="1">
    <source>
        <dbReference type="ARBA" id="ARBA00009067"/>
    </source>
</evidence>
<keyword evidence="4" id="KW-0482">Metalloprotease</keyword>
<dbReference type="Pfam" id="PF02517">
    <property type="entry name" value="Rce1-like"/>
    <property type="match status" value="1"/>
</dbReference>
<proteinExistence type="inferred from homology"/>
<sequence length="225" mass="25765">MADKDQSVFLKLILKIFFFFLFIQILGVPQFEAFAPYFPNFMQQYELPLLVGEVTLSVFLLHFLYSRYRNQLRIANPNHFGKEKLAGNKILFTVGMFVVMNIVAIVFSSFLSLDTPDNQEAINQATALVPMLAVFNTVVFGPLAEEIIFRGIFFNYFFNQNRRNSHILAIIVSGTVFGLMHEASFSLAFLYYASLGWILAGTYLYTKDLRYSMAIHLLFNLLGSL</sequence>
<gene>
    <name evidence="4" type="ORF">KUA55_02360</name>
</gene>
<dbReference type="PANTHER" id="PTHR36435">
    <property type="entry name" value="SLR1288 PROTEIN"/>
    <property type="match status" value="1"/>
</dbReference>
<evidence type="ECO:0000256" key="2">
    <source>
        <dbReference type="SAM" id="Phobius"/>
    </source>
</evidence>
<dbReference type="EMBL" id="JAHUZB010000001">
    <property type="protein sequence ID" value="MBV7389506.1"/>
    <property type="molecule type" value="Genomic_DNA"/>
</dbReference>
<dbReference type="InterPro" id="IPR052710">
    <property type="entry name" value="CAAX_protease"/>
</dbReference>
<keyword evidence="2" id="KW-0472">Membrane</keyword>
<feature type="transmembrane region" description="Helical" evidence="2">
    <location>
        <begin position="47"/>
        <end position="65"/>
    </location>
</feature>
<keyword evidence="5" id="KW-1185">Reference proteome</keyword>
<dbReference type="InterPro" id="IPR003675">
    <property type="entry name" value="Rce1/LyrA-like_dom"/>
</dbReference>
<keyword evidence="2" id="KW-0812">Transmembrane</keyword>
<protein>
    <submittedName>
        <fullName evidence="4">CPBP family intramembrane metalloprotease</fullName>
    </submittedName>
</protein>
<organism evidence="4 5">
    <name type="scientific">Enterococcus alishanensis</name>
    <dbReference type="NCBI Taxonomy" id="1303817"/>
    <lineage>
        <taxon>Bacteria</taxon>
        <taxon>Bacillati</taxon>
        <taxon>Bacillota</taxon>
        <taxon>Bacilli</taxon>
        <taxon>Lactobacillales</taxon>
        <taxon>Enterococcaceae</taxon>
        <taxon>Enterococcus</taxon>
    </lineage>
</organism>
<evidence type="ECO:0000259" key="3">
    <source>
        <dbReference type="Pfam" id="PF02517"/>
    </source>
</evidence>
<comment type="similarity">
    <text evidence="1">Belongs to the UPF0177 family.</text>
</comment>
<keyword evidence="2" id="KW-1133">Transmembrane helix</keyword>
<feature type="transmembrane region" description="Helical" evidence="2">
    <location>
        <begin position="165"/>
        <end position="183"/>
    </location>
</feature>
<evidence type="ECO:0000313" key="4">
    <source>
        <dbReference type="EMBL" id="MBV7389506.1"/>
    </source>
</evidence>
<feature type="domain" description="CAAX prenyl protease 2/Lysostaphin resistance protein A-like" evidence="3">
    <location>
        <begin position="130"/>
        <end position="222"/>
    </location>
</feature>
<feature type="transmembrane region" description="Helical" evidence="2">
    <location>
        <begin position="125"/>
        <end position="144"/>
    </location>
</feature>
<comment type="caution">
    <text evidence="4">The sequence shown here is derived from an EMBL/GenBank/DDBJ whole genome shotgun (WGS) entry which is preliminary data.</text>
</comment>
<reference evidence="4 5" key="1">
    <citation type="submission" date="2021-06" db="EMBL/GenBank/DDBJ databases">
        <title>Enterococcus alishanensis sp. nov., a novel lactic acid bacterium isolated from fresh coffee beans.</title>
        <authorList>
            <person name="Chen Y.-S."/>
        </authorList>
    </citation>
    <scope>NUCLEOTIDE SEQUENCE [LARGE SCALE GENOMIC DNA]</scope>
    <source>
        <strain evidence="4 5">ALS3</strain>
    </source>
</reference>
<dbReference type="RefSeq" id="WP_218324563.1">
    <property type="nucleotide sequence ID" value="NZ_JAHUZB010000001.1"/>
</dbReference>